<feature type="transmembrane region" description="Helical" evidence="1">
    <location>
        <begin position="82"/>
        <end position="115"/>
    </location>
</feature>
<keyword evidence="3" id="KW-1185">Reference proteome</keyword>
<dbReference type="Proteomes" id="UP000053676">
    <property type="component" value="Unassembled WGS sequence"/>
</dbReference>
<dbReference type="KEGG" id="nai:NECAME_11549"/>
<evidence type="ECO:0000313" key="2">
    <source>
        <dbReference type="EMBL" id="ETN76625.1"/>
    </source>
</evidence>
<dbReference type="EMBL" id="KI660216">
    <property type="protein sequence ID" value="ETN76625.1"/>
    <property type="molecule type" value="Genomic_DNA"/>
</dbReference>
<dbReference type="Pfam" id="PF10321">
    <property type="entry name" value="7TM_GPCR_Srt"/>
    <property type="match status" value="1"/>
</dbReference>
<feature type="transmembrane region" description="Helical" evidence="1">
    <location>
        <begin position="6"/>
        <end position="29"/>
    </location>
</feature>
<dbReference type="OrthoDB" id="10372573at2759"/>
<gene>
    <name evidence="2" type="ORF">NECAME_11549</name>
</gene>
<dbReference type="Gene3D" id="1.20.1070.10">
    <property type="entry name" value="Rhodopsin 7-helix transmembrane proteins"/>
    <property type="match status" value="1"/>
</dbReference>
<dbReference type="GeneID" id="25351578"/>
<reference evidence="3" key="1">
    <citation type="journal article" date="2014" name="Nat. Genet.">
        <title>Genome of the human hookworm Necator americanus.</title>
        <authorList>
            <person name="Tang Y.T."/>
            <person name="Gao X."/>
            <person name="Rosa B.A."/>
            <person name="Abubucker S."/>
            <person name="Hallsworth-Pepin K."/>
            <person name="Martin J."/>
            <person name="Tyagi R."/>
            <person name="Heizer E."/>
            <person name="Zhang X."/>
            <person name="Bhonagiri-Palsikar V."/>
            <person name="Minx P."/>
            <person name="Warren W.C."/>
            <person name="Wang Q."/>
            <person name="Zhan B."/>
            <person name="Hotez P.J."/>
            <person name="Sternberg P.W."/>
            <person name="Dougall A."/>
            <person name="Gaze S.T."/>
            <person name="Mulvenna J."/>
            <person name="Sotillo J."/>
            <person name="Ranganathan S."/>
            <person name="Rabelo E.M."/>
            <person name="Wilson R.K."/>
            <person name="Felgner P.L."/>
            <person name="Bethony J."/>
            <person name="Hawdon J.M."/>
            <person name="Gasser R.B."/>
            <person name="Loukas A."/>
            <person name="Mitreva M."/>
        </authorList>
    </citation>
    <scope>NUCLEOTIDE SEQUENCE [LARGE SCALE GENOMIC DNA]</scope>
</reference>
<sequence>MGAFMDASWCATAIATVLLTFHRLVWTAFPFRAKRIISSNISKMLLSILWIFFGVMLAFNLTPYSSLRFRKDWISWYYARDLPYSIICLRLHISCTYASAIVTTLVYIVVFAILFHGKSQIRKSREMRMTLMVFSFCGYQLFCFIIWEFILPALEYDEYLSSLSLIMWVIWSGASAVLYMTFSVSFRRDLKSMIQSTGFCGNDSRMTTMVASHISTHIVTKNRTKTTQ</sequence>
<keyword evidence="1" id="KW-0472">Membrane</keyword>
<proteinExistence type="predicted"/>
<evidence type="ECO:0000313" key="3">
    <source>
        <dbReference type="Proteomes" id="UP000053676"/>
    </source>
</evidence>
<dbReference type="AlphaFoldDB" id="W2T3N5"/>
<feature type="transmembrane region" description="Helical" evidence="1">
    <location>
        <begin position="41"/>
        <end position="62"/>
    </location>
</feature>
<dbReference type="CTD" id="25351578"/>
<keyword evidence="1" id="KW-1133">Transmembrane helix</keyword>
<dbReference type="InterPro" id="IPR019425">
    <property type="entry name" value="7TM_GPCR_serpentine_rcpt_Srt"/>
</dbReference>
<evidence type="ECO:0000256" key="1">
    <source>
        <dbReference type="SAM" id="Phobius"/>
    </source>
</evidence>
<keyword evidence="1" id="KW-0812">Transmembrane</keyword>
<organism evidence="2 3">
    <name type="scientific">Necator americanus</name>
    <name type="common">Human hookworm</name>
    <dbReference type="NCBI Taxonomy" id="51031"/>
    <lineage>
        <taxon>Eukaryota</taxon>
        <taxon>Metazoa</taxon>
        <taxon>Ecdysozoa</taxon>
        <taxon>Nematoda</taxon>
        <taxon>Chromadorea</taxon>
        <taxon>Rhabditida</taxon>
        <taxon>Rhabditina</taxon>
        <taxon>Rhabditomorpha</taxon>
        <taxon>Strongyloidea</taxon>
        <taxon>Ancylostomatidae</taxon>
        <taxon>Bunostominae</taxon>
        <taxon>Necator</taxon>
    </lineage>
</organism>
<feature type="transmembrane region" description="Helical" evidence="1">
    <location>
        <begin position="159"/>
        <end position="182"/>
    </location>
</feature>
<protein>
    <recommendedName>
        <fullName evidence="4">G-protein coupled receptors family 1 profile domain-containing protein</fullName>
    </recommendedName>
</protein>
<dbReference type="OMA" id="SWRYALD"/>
<name>W2T3N5_NECAM</name>
<evidence type="ECO:0008006" key="4">
    <source>
        <dbReference type="Google" id="ProtNLM"/>
    </source>
</evidence>
<dbReference type="SUPFAM" id="SSF81321">
    <property type="entry name" value="Family A G protein-coupled receptor-like"/>
    <property type="match status" value="1"/>
</dbReference>
<feature type="transmembrane region" description="Helical" evidence="1">
    <location>
        <begin position="127"/>
        <end position="147"/>
    </location>
</feature>
<accession>W2T3N5</accession>